<reference evidence="1 2" key="1">
    <citation type="submission" date="2023-07" db="EMBL/GenBank/DDBJ databases">
        <title>Sorghum-associated microbial communities from plants grown in Nebraska, USA.</title>
        <authorList>
            <person name="Schachtman D."/>
        </authorList>
    </citation>
    <scope>NUCLEOTIDE SEQUENCE [LARGE SCALE GENOMIC DNA]</scope>
    <source>
        <strain evidence="1 2">CC482</strain>
    </source>
</reference>
<evidence type="ECO:0000313" key="1">
    <source>
        <dbReference type="EMBL" id="MDQ0111813.1"/>
    </source>
</evidence>
<accession>A0ABT9TWV3</accession>
<dbReference type="Proteomes" id="UP001229346">
    <property type="component" value="Unassembled WGS sequence"/>
</dbReference>
<gene>
    <name evidence="1" type="ORF">J2T15_001246</name>
</gene>
<keyword evidence="2" id="KW-1185">Reference proteome</keyword>
<organism evidence="1 2">
    <name type="scientific">Paenibacillus harenae</name>
    <dbReference type="NCBI Taxonomy" id="306543"/>
    <lineage>
        <taxon>Bacteria</taxon>
        <taxon>Bacillati</taxon>
        <taxon>Bacillota</taxon>
        <taxon>Bacilli</taxon>
        <taxon>Bacillales</taxon>
        <taxon>Paenibacillaceae</taxon>
        <taxon>Paenibacillus</taxon>
    </lineage>
</organism>
<dbReference type="RefSeq" id="WP_307202055.1">
    <property type="nucleotide sequence ID" value="NZ_JAUSST010000001.1"/>
</dbReference>
<sequence length="77" mass="9347">MRKLLSLRHWKQTFGLIFKLLRSREVEVKDKLIFGVPVFLYWILPDVLPMMPIDDIAVTMFVAEWFARRMQTKYNMK</sequence>
<evidence type="ECO:0000313" key="2">
    <source>
        <dbReference type="Proteomes" id="UP001229346"/>
    </source>
</evidence>
<proteinExistence type="predicted"/>
<comment type="caution">
    <text evidence="1">The sequence shown here is derived from an EMBL/GenBank/DDBJ whole genome shotgun (WGS) entry which is preliminary data.</text>
</comment>
<dbReference type="EMBL" id="JAUSSU010000002">
    <property type="protein sequence ID" value="MDQ0111813.1"/>
    <property type="molecule type" value="Genomic_DNA"/>
</dbReference>
<protein>
    <submittedName>
        <fullName evidence="1">Uncharacterized membrane protein YkvA (DUF1232 family)</fullName>
    </submittedName>
</protein>
<name>A0ABT9TWV3_PAEHA</name>